<dbReference type="PANTHER" id="PTHR43708">
    <property type="entry name" value="CONSERVED EXPRESSED OXIDOREDUCTASE (EUROFUNG)"/>
    <property type="match status" value="1"/>
</dbReference>
<dbReference type="Proteomes" id="UP000799302">
    <property type="component" value="Unassembled WGS sequence"/>
</dbReference>
<dbReference type="PANTHER" id="PTHR43708:SF1">
    <property type="entry name" value="GALACTOSE_LACTOSE METABOLISM REGULATORY PROTEIN GAL80"/>
    <property type="match status" value="1"/>
</dbReference>
<organism evidence="3 4">
    <name type="scientific">Microthyrium microscopicum</name>
    <dbReference type="NCBI Taxonomy" id="703497"/>
    <lineage>
        <taxon>Eukaryota</taxon>
        <taxon>Fungi</taxon>
        <taxon>Dikarya</taxon>
        <taxon>Ascomycota</taxon>
        <taxon>Pezizomycotina</taxon>
        <taxon>Dothideomycetes</taxon>
        <taxon>Dothideomycetes incertae sedis</taxon>
        <taxon>Microthyriales</taxon>
        <taxon>Microthyriaceae</taxon>
        <taxon>Microthyrium</taxon>
    </lineage>
</organism>
<reference evidence="3" key="1">
    <citation type="journal article" date="2020" name="Stud. Mycol.">
        <title>101 Dothideomycetes genomes: a test case for predicting lifestyles and emergence of pathogens.</title>
        <authorList>
            <person name="Haridas S."/>
            <person name="Albert R."/>
            <person name="Binder M."/>
            <person name="Bloem J."/>
            <person name="Labutti K."/>
            <person name="Salamov A."/>
            <person name="Andreopoulos B."/>
            <person name="Baker S."/>
            <person name="Barry K."/>
            <person name="Bills G."/>
            <person name="Bluhm B."/>
            <person name="Cannon C."/>
            <person name="Castanera R."/>
            <person name="Culley D."/>
            <person name="Daum C."/>
            <person name="Ezra D."/>
            <person name="Gonzalez J."/>
            <person name="Henrissat B."/>
            <person name="Kuo A."/>
            <person name="Liang C."/>
            <person name="Lipzen A."/>
            <person name="Lutzoni F."/>
            <person name="Magnuson J."/>
            <person name="Mondo S."/>
            <person name="Nolan M."/>
            <person name="Ohm R."/>
            <person name="Pangilinan J."/>
            <person name="Park H.-J."/>
            <person name="Ramirez L."/>
            <person name="Alfaro M."/>
            <person name="Sun H."/>
            <person name="Tritt A."/>
            <person name="Yoshinaga Y."/>
            <person name="Zwiers L.-H."/>
            <person name="Turgeon B."/>
            <person name="Goodwin S."/>
            <person name="Spatafora J."/>
            <person name="Crous P."/>
            <person name="Grigoriev I."/>
        </authorList>
    </citation>
    <scope>NUCLEOTIDE SEQUENCE</scope>
    <source>
        <strain evidence="3">CBS 115976</strain>
    </source>
</reference>
<gene>
    <name evidence="3" type="ORF">BT63DRAFT_378168</name>
</gene>
<dbReference type="InterPro" id="IPR000683">
    <property type="entry name" value="Gfo/Idh/MocA-like_OxRdtase_N"/>
</dbReference>
<dbReference type="OrthoDB" id="64915at2759"/>
<evidence type="ECO:0000259" key="1">
    <source>
        <dbReference type="Pfam" id="PF01408"/>
    </source>
</evidence>
<dbReference type="Pfam" id="PF22685">
    <property type="entry name" value="Gal80p_C-like"/>
    <property type="match status" value="1"/>
</dbReference>
<feature type="domain" description="Gal80p-like C-terminal" evidence="2">
    <location>
        <begin position="138"/>
        <end position="285"/>
    </location>
</feature>
<evidence type="ECO:0000313" key="3">
    <source>
        <dbReference type="EMBL" id="KAF2664832.1"/>
    </source>
</evidence>
<dbReference type="Gene3D" id="3.30.360.10">
    <property type="entry name" value="Dihydrodipicolinate Reductase, domain 2"/>
    <property type="match status" value="1"/>
</dbReference>
<feature type="domain" description="Gfo/Idh/MocA-like oxidoreductase N-terminal" evidence="1">
    <location>
        <begin position="16"/>
        <end position="131"/>
    </location>
</feature>
<name>A0A6A6TYC8_9PEZI</name>
<accession>A0A6A6TYC8</accession>
<dbReference type="GO" id="GO:0000166">
    <property type="term" value="F:nucleotide binding"/>
    <property type="evidence" value="ECO:0007669"/>
    <property type="project" value="InterPro"/>
</dbReference>
<dbReference type="InterPro" id="IPR055080">
    <property type="entry name" value="Gal80p-like_C"/>
</dbReference>
<proteinExistence type="predicted"/>
<dbReference type="SUPFAM" id="SSF51735">
    <property type="entry name" value="NAD(P)-binding Rossmann-fold domains"/>
    <property type="match status" value="1"/>
</dbReference>
<protein>
    <submittedName>
        <fullName evidence="3">NAD-P-binding protein</fullName>
    </submittedName>
</protein>
<keyword evidence="4" id="KW-1185">Reference proteome</keyword>
<dbReference type="InterPro" id="IPR036291">
    <property type="entry name" value="NAD(P)-bd_dom_sf"/>
</dbReference>
<sequence>MVIRVGIIGLSAKATGTGWAASAHLPYLQKSPHYKIVALCNSSRGNAEAAIKAFGLSADTKAYGSPEELADDANVDLVVVNTRVDTHDTLLLPSLRKAKAAFCEWPLAANEARAKEMLEAAEKSGSRTMAGLQARASPVIQKIKKIIDDGTIGKVLSSTLYGYTHNGGAEESESVSYMTQREVGGNILTIHFGHTIDYLLYTLGEIETVQSLLATQFPEVKLVDSWATRKVVGVAKKNTPDQILLQAKLKTGALLSVHIQGGYPPPFDPKALWRIAGEKGDIEIAADSILLNVRTEGFPIRLHIRETGVVEDIAIEKNELDNLPMPARNIGRVYEAFAADDKSNSIASFQDAFRIHVLIESMLNNWDEGI</sequence>
<dbReference type="AlphaFoldDB" id="A0A6A6TYC8"/>
<dbReference type="EMBL" id="MU004241">
    <property type="protein sequence ID" value="KAF2664832.1"/>
    <property type="molecule type" value="Genomic_DNA"/>
</dbReference>
<evidence type="ECO:0000259" key="2">
    <source>
        <dbReference type="Pfam" id="PF22685"/>
    </source>
</evidence>
<evidence type="ECO:0000313" key="4">
    <source>
        <dbReference type="Proteomes" id="UP000799302"/>
    </source>
</evidence>
<dbReference type="Pfam" id="PF01408">
    <property type="entry name" value="GFO_IDH_MocA"/>
    <property type="match status" value="1"/>
</dbReference>
<dbReference type="Gene3D" id="3.40.50.720">
    <property type="entry name" value="NAD(P)-binding Rossmann-like Domain"/>
    <property type="match status" value="1"/>
</dbReference>
<dbReference type="InterPro" id="IPR051317">
    <property type="entry name" value="Gfo/Idh/MocA_oxidoreduct"/>
</dbReference>
<dbReference type="SUPFAM" id="SSF55347">
    <property type="entry name" value="Glyceraldehyde-3-phosphate dehydrogenase-like, C-terminal domain"/>
    <property type="match status" value="1"/>
</dbReference>